<name>A0A7M7PDS8_STRPU</name>
<dbReference type="EnsemblMetazoa" id="XM_030994461">
    <property type="protein sequence ID" value="XP_030850321"/>
    <property type="gene ID" value="LOC754760"/>
</dbReference>
<feature type="chain" id="PRO_5029648024" description="MACPF domain-containing protein" evidence="1">
    <location>
        <begin position="24"/>
        <end position="586"/>
    </location>
</feature>
<dbReference type="OrthoDB" id="1366754at2759"/>
<reference evidence="4" key="1">
    <citation type="submission" date="2015-02" db="EMBL/GenBank/DDBJ databases">
        <title>Genome sequencing for Strongylocentrotus purpuratus.</title>
        <authorList>
            <person name="Murali S."/>
            <person name="Liu Y."/>
            <person name="Vee V."/>
            <person name="English A."/>
            <person name="Wang M."/>
            <person name="Skinner E."/>
            <person name="Han Y."/>
            <person name="Muzny D.M."/>
            <person name="Worley K.C."/>
            <person name="Gibbs R.A."/>
        </authorList>
    </citation>
    <scope>NUCLEOTIDE SEQUENCE</scope>
</reference>
<dbReference type="RefSeq" id="XP_030850321.1">
    <property type="nucleotide sequence ID" value="XM_030994461.1"/>
</dbReference>
<dbReference type="Pfam" id="PF01823">
    <property type="entry name" value="MACPF"/>
    <property type="match status" value="1"/>
</dbReference>
<dbReference type="InterPro" id="IPR020864">
    <property type="entry name" value="MACPF"/>
</dbReference>
<evidence type="ECO:0000259" key="2">
    <source>
        <dbReference type="PROSITE" id="PS51412"/>
    </source>
</evidence>
<keyword evidence="1" id="KW-0732">Signal</keyword>
<dbReference type="InParanoid" id="A0A7M7PDS8"/>
<dbReference type="PROSITE" id="PS51412">
    <property type="entry name" value="MACPF_2"/>
    <property type="match status" value="1"/>
</dbReference>
<reference evidence="3" key="2">
    <citation type="submission" date="2021-01" db="UniProtKB">
        <authorList>
            <consortium name="EnsemblMetazoa"/>
        </authorList>
    </citation>
    <scope>IDENTIFICATION</scope>
</reference>
<protein>
    <recommendedName>
        <fullName evidence="2">MACPF domain-containing protein</fullName>
    </recommendedName>
</protein>
<sequence length="586" mass="64966">MFGGKPVFLLIISTLVIIQDVKRCWVTADELPIVHGVKYVGVGYNIIDGNPEGGDLNTGGVDPGLLLSRKIFKFTYDEGKKTFDQSSRIPDEVSYLKQQNPYSKSSLSTFFGTKSYAAKLAAQVEVSGGYVGVAAEVQFAASARYQEVADKTSSKGSVFLSNETITNRGRARYLMDLARTGSLLTPDFVSASCLLPATYTEADKTKYMQFMEDWGTHTVIEVNLGIRKGENFEEKRSSFVNYAAQNVEGSIQASGVYDGFSASVSVDMESFNSAMDSGTKFGSSYSKYAIGSQDLNEPISVKMIGMPEIFGNEYWTGLDTYISDGHCSASFDRESVKQNMDSALKKYGEWRAVEKSTDPAIQIPLTWPAGVYGLPKPYNGCPTQNWDEGSRFQHYDGDGQDNSWSNNMLFAGWMEEVFSRQEFCMKTVTTIPGSSWQWQPGSYCIYQYGSACPQGFTSGYIDWGYPDDYDQPLINKGVLPSGTDTQINFCCRDDGVASQAIYLPTDASFMLLTRFGNCQLVHDMSVKKEWHFWATDDESTQSGDHPSDGVYNKGVNLIYCYYHKGGLTEFSTNTVVERTALESNPR</sequence>
<dbReference type="PANTHER" id="PTHR19324:SF33">
    <property type="entry name" value="MUCIN-5AC"/>
    <property type="match status" value="1"/>
</dbReference>
<dbReference type="PANTHER" id="PTHR19324">
    <property type="entry name" value="PERFORIN-LIKE PROTEIN 1"/>
    <property type="match status" value="1"/>
</dbReference>
<evidence type="ECO:0000256" key="1">
    <source>
        <dbReference type="SAM" id="SignalP"/>
    </source>
</evidence>
<dbReference type="AlphaFoldDB" id="A0A7M7PDS8"/>
<feature type="signal peptide" evidence="1">
    <location>
        <begin position="1"/>
        <end position="23"/>
    </location>
</feature>
<dbReference type="Proteomes" id="UP000007110">
    <property type="component" value="Unassembled WGS sequence"/>
</dbReference>
<accession>A0A7M7PDS8</accession>
<feature type="domain" description="MACPF" evidence="2">
    <location>
        <begin position="20"/>
        <end position="403"/>
    </location>
</feature>
<organism evidence="3 4">
    <name type="scientific">Strongylocentrotus purpuratus</name>
    <name type="common">Purple sea urchin</name>
    <dbReference type="NCBI Taxonomy" id="7668"/>
    <lineage>
        <taxon>Eukaryota</taxon>
        <taxon>Metazoa</taxon>
        <taxon>Echinodermata</taxon>
        <taxon>Eleutherozoa</taxon>
        <taxon>Echinozoa</taxon>
        <taxon>Echinoidea</taxon>
        <taxon>Euechinoidea</taxon>
        <taxon>Echinacea</taxon>
        <taxon>Camarodonta</taxon>
        <taxon>Echinidea</taxon>
        <taxon>Strongylocentrotidae</taxon>
        <taxon>Strongylocentrotus</taxon>
    </lineage>
</organism>
<dbReference type="InterPro" id="IPR031569">
    <property type="entry name" value="ApeC"/>
</dbReference>
<evidence type="ECO:0000313" key="3">
    <source>
        <dbReference type="EnsemblMetazoa" id="XP_030850321"/>
    </source>
</evidence>
<keyword evidence="4" id="KW-1185">Reference proteome</keyword>
<evidence type="ECO:0000313" key="4">
    <source>
        <dbReference type="Proteomes" id="UP000007110"/>
    </source>
</evidence>
<dbReference type="KEGG" id="spu:754760"/>
<proteinExistence type="predicted"/>
<dbReference type="GeneID" id="754760"/>
<dbReference type="Pfam" id="PF16977">
    <property type="entry name" value="ApeC"/>
    <property type="match status" value="1"/>
</dbReference>